<feature type="region of interest" description="Disordered" evidence="1">
    <location>
        <begin position="1"/>
        <end position="52"/>
    </location>
</feature>
<evidence type="ECO:0000256" key="1">
    <source>
        <dbReference type="SAM" id="MobiDB-lite"/>
    </source>
</evidence>
<protein>
    <submittedName>
        <fullName evidence="2">Uncharacterized protein</fullName>
    </submittedName>
</protein>
<organism evidence="2 3">
    <name type="scientific">Streptomyces lavendofoliae</name>
    <dbReference type="NCBI Taxonomy" id="67314"/>
    <lineage>
        <taxon>Bacteria</taxon>
        <taxon>Bacillati</taxon>
        <taxon>Actinomycetota</taxon>
        <taxon>Actinomycetes</taxon>
        <taxon>Kitasatosporales</taxon>
        <taxon>Streptomycetaceae</taxon>
        <taxon>Streptomyces</taxon>
    </lineage>
</organism>
<evidence type="ECO:0000313" key="2">
    <source>
        <dbReference type="EMBL" id="GGU62361.1"/>
    </source>
</evidence>
<dbReference type="RefSeq" id="WP_189554322.1">
    <property type="nucleotide sequence ID" value="NZ_BMTP01000020.1"/>
</dbReference>
<name>A0A918I3U8_9ACTN</name>
<feature type="compositionally biased region" description="Basic and acidic residues" evidence="1">
    <location>
        <begin position="1"/>
        <end position="12"/>
    </location>
</feature>
<gene>
    <name evidence="2" type="ORF">GCM10010274_58920</name>
</gene>
<accession>A0A918I3U8</accession>
<dbReference type="Proteomes" id="UP000636661">
    <property type="component" value="Unassembled WGS sequence"/>
</dbReference>
<feature type="compositionally biased region" description="Low complexity" evidence="1">
    <location>
        <begin position="14"/>
        <end position="30"/>
    </location>
</feature>
<sequence>MTTPETRARLRGVEQQLTTTTPEPLPGQTEIPLTWQQTELWAPRPADDQEQT</sequence>
<proteinExistence type="predicted"/>
<evidence type="ECO:0000313" key="3">
    <source>
        <dbReference type="Proteomes" id="UP000636661"/>
    </source>
</evidence>
<dbReference type="AlphaFoldDB" id="A0A918I3U8"/>
<reference evidence="2" key="2">
    <citation type="submission" date="2020-09" db="EMBL/GenBank/DDBJ databases">
        <authorList>
            <person name="Sun Q."/>
            <person name="Ohkuma M."/>
        </authorList>
    </citation>
    <scope>NUCLEOTIDE SEQUENCE</scope>
    <source>
        <strain evidence="2">JCM 4391</strain>
    </source>
</reference>
<reference evidence="2" key="1">
    <citation type="journal article" date="2014" name="Int. J. Syst. Evol. Microbiol.">
        <title>Complete genome sequence of Corynebacterium casei LMG S-19264T (=DSM 44701T), isolated from a smear-ripened cheese.</title>
        <authorList>
            <consortium name="US DOE Joint Genome Institute (JGI-PGF)"/>
            <person name="Walter F."/>
            <person name="Albersmeier A."/>
            <person name="Kalinowski J."/>
            <person name="Ruckert C."/>
        </authorList>
    </citation>
    <scope>NUCLEOTIDE SEQUENCE</scope>
    <source>
        <strain evidence="2">JCM 4391</strain>
    </source>
</reference>
<keyword evidence="3" id="KW-1185">Reference proteome</keyword>
<comment type="caution">
    <text evidence="2">The sequence shown here is derived from an EMBL/GenBank/DDBJ whole genome shotgun (WGS) entry which is preliminary data.</text>
</comment>
<dbReference type="EMBL" id="BMTP01000020">
    <property type="protein sequence ID" value="GGU62361.1"/>
    <property type="molecule type" value="Genomic_DNA"/>
</dbReference>